<feature type="non-terminal residue" evidence="1">
    <location>
        <position position="1"/>
    </location>
</feature>
<sequence length="75" mass="8034">NRVQGLRRSHGLDVTDRIVLRWNCPDDDIAEAFSRHESFIAGEVLATEIVADASGATERVDIAGSSVGLGIGKIE</sequence>
<proteinExistence type="predicted"/>
<evidence type="ECO:0000313" key="1">
    <source>
        <dbReference type="EMBL" id="VAV96645.1"/>
    </source>
</evidence>
<organism evidence="1">
    <name type="scientific">hydrothermal vent metagenome</name>
    <dbReference type="NCBI Taxonomy" id="652676"/>
    <lineage>
        <taxon>unclassified sequences</taxon>
        <taxon>metagenomes</taxon>
        <taxon>ecological metagenomes</taxon>
    </lineage>
</organism>
<reference evidence="1" key="1">
    <citation type="submission" date="2018-06" db="EMBL/GenBank/DDBJ databases">
        <authorList>
            <person name="Zhirakovskaya E."/>
        </authorList>
    </citation>
    <scope>NUCLEOTIDE SEQUENCE</scope>
</reference>
<dbReference type="AlphaFoldDB" id="A0A3B0SP64"/>
<protein>
    <submittedName>
        <fullName evidence="1">Uncharacterized protein</fullName>
    </submittedName>
</protein>
<gene>
    <name evidence="1" type="ORF">MNBD_ACTINO01-1918</name>
</gene>
<accession>A0A3B0SP64</accession>
<name>A0A3B0SP64_9ZZZZ</name>
<dbReference type="Pfam" id="PF19302">
    <property type="entry name" value="DUF5915"/>
    <property type="match status" value="1"/>
</dbReference>
<dbReference type="EMBL" id="UOEI01000182">
    <property type="protein sequence ID" value="VAV96645.1"/>
    <property type="molecule type" value="Genomic_DNA"/>
</dbReference>